<dbReference type="Pfam" id="PF20257">
    <property type="entry name" value="SAM_HAT_C"/>
    <property type="match status" value="1"/>
</dbReference>
<protein>
    <submittedName>
        <fullName evidence="6">S-adenosyl-l-methionine hydroxide adenosyltransferase family protein</fullName>
    </submittedName>
</protein>
<dbReference type="InterPro" id="IPR046470">
    <property type="entry name" value="SAM_HAT_C"/>
</dbReference>
<dbReference type="Gene3D" id="2.40.30.90">
    <property type="entry name" value="Bacterial fluorinating enzyme like"/>
    <property type="match status" value="1"/>
</dbReference>
<sequence length="313" mass="33575">MLNRLARGALVLLALIIASPIAAQDAPAGAPLVLMTDFGLRDGAVSEVKGVAYGVSPRLLVSDLTHEIPAGDIWAGAYRLYQVAPYWPKGTVFVAVVDPGVGTARPSIGVRTKAGHYYILPDNGLITLIDEVEGVAEARRIDEHVNRLPGSEKSNTFHGRDVFGYTGARLAAGVISFAQVGPEIPVARLVRLPHQKAVREGRVLKGDIPVLDVQYGNVWTNIPAALVDELGITLGDPLRFEIFHDGRLVDSVTAPYAQSFGFVPQGQPVAYINSLLNLSLALNEGDYAKAHHVASGLNWTIRVSAERLPSRGR</sequence>
<dbReference type="EMBL" id="JAUOTP010000004">
    <property type="protein sequence ID" value="MDO6415029.1"/>
    <property type="molecule type" value="Genomic_DNA"/>
</dbReference>
<dbReference type="PANTHER" id="PTHR35092">
    <property type="entry name" value="CHLORINASE MJ1651"/>
    <property type="match status" value="1"/>
</dbReference>
<keyword evidence="7" id="KW-1185">Reference proteome</keyword>
<accession>A0ABT8Y9M9</accession>
<evidence type="ECO:0000256" key="1">
    <source>
        <dbReference type="ARBA" id="ARBA00022691"/>
    </source>
</evidence>
<evidence type="ECO:0000256" key="3">
    <source>
        <dbReference type="SAM" id="SignalP"/>
    </source>
</evidence>
<dbReference type="PIRSF" id="PIRSF006779">
    <property type="entry name" value="UCP006779"/>
    <property type="match status" value="1"/>
</dbReference>
<evidence type="ECO:0000313" key="6">
    <source>
        <dbReference type="EMBL" id="MDO6415029.1"/>
    </source>
</evidence>
<name>A0ABT8Y9M9_9SPHN</name>
<dbReference type="SUPFAM" id="SSF102522">
    <property type="entry name" value="Bacterial fluorinating enzyme, N-terminal domain"/>
    <property type="match status" value="1"/>
</dbReference>
<evidence type="ECO:0000256" key="2">
    <source>
        <dbReference type="ARBA" id="ARBA00024035"/>
    </source>
</evidence>
<dbReference type="PANTHER" id="PTHR35092:SF1">
    <property type="entry name" value="CHLORINASE MJ1651"/>
    <property type="match status" value="1"/>
</dbReference>
<keyword evidence="1" id="KW-0949">S-adenosyl-L-methionine</keyword>
<evidence type="ECO:0000313" key="7">
    <source>
        <dbReference type="Proteomes" id="UP001169764"/>
    </source>
</evidence>
<dbReference type="InterPro" id="IPR023227">
    <property type="entry name" value="SAM_OH_AdoTrfase_C_sf"/>
</dbReference>
<reference evidence="6" key="1">
    <citation type="submission" date="2023-07" db="EMBL/GenBank/DDBJ databases">
        <authorList>
            <person name="Kim M."/>
        </authorList>
    </citation>
    <scope>NUCLEOTIDE SEQUENCE</scope>
    <source>
        <strain evidence="6">BIUV-7</strain>
    </source>
</reference>
<feature type="domain" description="S-adenosyl-l-methionine hydroxide adenosyltransferase N-terminal" evidence="4">
    <location>
        <begin position="32"/>
        <end position="181"/>
    </location>
</feature>
<dbReference type="InterPro" id="IPR023228">
    <property type="entry name" value="SAM_OH_AdoTrfase_N_sf"/>
</dbReference>
<feature type="signal peptide" evidence="3">
    <location>
        <begin position="1"/>
        <end position="23"/>
    </location>
</feature>
<proteinExistence type="inferred from homology"/>
<organism evidence="6 7">
    <name type="scientific">Sphingomonas natans</name>
    <dbReference type="NCBI Taxonomy" id="3063330"/>
    <lineage>
        <taxon>Bacteria</taxon>
        <taxon>Pseudomonadati</taxon>
        <taxon>Pseudomonadota</taxon>
        <taxon>Alphaproteobacteria</taxon>
        <taxon>Sphingomonadales</taxon>
        <taxon>Sphingomonadaceae</taxon>
        <taxon>Sphingomonas</taxon>
    </lineage>
</organism>
<dbReference type="SUPFAM" id="SSF101852">
    <property type="entry name" value="Bacterial fluorinating enzyme, C-terminal domain"/>
    <property type="match status" value="1"/>
</dbReference>
<dbReference type="InterPro" id="IPR002747">
    <property type="entry name" value="SAM_OH_AdoTrfase"/>
</dbReference>
<dbReference type="Pfam" id="PF01887">
    <property type="entry name" value="SAM_HAT_N"/>
    <property type="match status" value="1"/>
</dbReference>
<evidence type="ECO:0000259" key="4">
    <source>
        <dbReference type="Pfam" id="PF01887"/>
    </source>
</evidence>
<feature type="domain" description="S-adenosyl-l-methionine hydroxide adenosyltransferase C-terminal" evidence="5">
    <location>
        <begin position="206"/>
        <end position="299"/>
    </location>
</feature>
<dbReference type="Proteomes" id="UP001169764">
    <property type="component" value="Unassembled WGS sequence"/>
</dbReference>
<dbReference type="RefSeq" id="WP_303542710.1">
    <property type="nucleotide sequence ID" value="NZ_JAUOTP010000004.1"/>
</dbReference>
<comment type="caution">
    <text evidence="6">The sequence shown here is derived from an EMBL/GenBank/DDBJ whole genome shotgun (WGS) entry which is preliminary data.</text>
</comment>
<evidence type="ECO:0000259" key="5">
    <source>
        <dbReference type="Pfam" id="PF20257"/>
    </source>
</evidence>
<gene>
    <name evidence="6" type="ORF">Q4F19_11610</name>
</gene>
<comment type="similarity">
    <text evidence="2">Belongs to the SAM hydrolase / SAM-dependent halogenase family.</text>
</comment>
<keyword evidence="3" id="KW-0732">Signal</keyword>
<dbReference type="Gene3D" id="3.40.50.10790">
    <property type="entry name" value="S-adenosyl-l-methionine hydroxide adenosyltransferase, N-terminal"/>
    <property type="match status" value="1"/>
</dbReference>
<feature type="chain" id="PRO_5045133970" evidence="3">
    <location>
        <begin position="24"/>
        <end position="313"/>
    </location>
</feature>
<dbReference type="InterPro" id="IPR046469">
    <property type="entry name" value="SAM_HAT_N"/>
</dbReference>